<protein>
    <recommendedName>
        <fullName evidence="3">Solute-binding protein family 3/N-terminal domain-containing protein</fullName>
    </recommendedName>
</protein>
<reference evidence="4 5" key="1">
    <citation type="journal article" date="2017" name="PLoS Biol.">
        <title>The sea cucumber genome provides insights into morphological evolution and visceral regeneration.</title>
        <authorList>
            <person name="Zhang X."/>
            <person name="Sun L."/>
            <person name="Yuan J."/>
            <person name="Sun Y."/>
            <person name="Gao Y."/>
            <person name="Zhang L."/>
            <person name="Li S."/>
            <person name="Dai H."/>
            <person name="Hamel J.F."/>
            <person name="Liu C."/>
            <person name="Yu Y."/>
            <person name="Liu S."/>
            <person name="Lin W."/>
            <person name="Guo K."/>
            <person name="Jin S."/>
            <person name="Xu P."/>
            <person name="Storey K.B."/>
            <person name="Huan P."/>
            <person name="Zhang T."/>
            <person name="Zhou Y."/>
            <person name="Zhang J."/>
            <person name="Lin C."/>
            <person name="Li X."/>
            <person name="Xing L."/>
            <person name="Huo D."/>
            <person name="Sun M."/>
            <person name="Wang L."/>
            <person name="Mercier A."/>
            <person name="Li F."/>
            <person name="Yang H."/>
            <person name="Xiang J."/>
        </authorList>
    </citation>
    <scope>NUCLEOTIDE SEQUENCE [LARGE SCALE GENOMIC DNA]</scope>
    <source>
        <strain evidence="4">Shaxun</strain>
        <tissue evidence="4">Muscle</tissue>
    </source>
</reference>
<dbReference type="Pfam" id="PF00497">
    <property type="entry name" value="SBP_bac_3"/>
    <property type="match status" value="1"/>
</dbReference>
<evidence type="ECO:0000256" key="1">
    <source>
        <dbReference type="ARBA" id="ARBA00022729"/>
    </source>
</evidence>
<dbReference type="Gene3D" id="3.40.190.10">
    <property type="entry name" value="Periplasmic binding protein-like II"/>
    <property type="match status" value="2"/>
</dbReference>
<comment type="caution">
    <text evidence="4">The sequence shown here is derived from an EMBL/GenBank/DDBJ whole genome shotgun (WGS) entry which is preliminary data.</text>
</comment>
<gene>
    <name evidence="4" type="ORF">BSL78_07783</name>
</gene>
<keyword evidence="1" id="KW-0732">Signal</keyword>
<organism evidence="4 5">
    <name type="scientific">Stichopus japonicus</name>
    <name type="common">Sea cucumber</name>
    <dbReference type="NCBI Taxonomy" id="307972"/>
    <lineage>
        <taxon>Eukaryota</taxon>
        <taxon>Metazoa</taxon>
        <taxon>Echinodermata</taxon>
        <taxon>Eleutherozoa</taxon>
        <taxon>Echinozoa</taxon>
        <taxon>Holothuroidea</taxon>
        <taxon>Aspidochirotacea</taxon>
        <taxon>Aspidochirotida</taxon>
        <taxon>Stichopodidae</taxon>
        <taxon>Apostichopus</taxon>
    </lineage>
</organism>
<name>A0A2G8L4Y6_STIJA</name>
<proteinExistence type="predicted"/>
<dbReference type="PANTHER" id="PTHR35936">
    <property type="entry name" value="MEMBRANE-BOUND LYTIC MUREIN TRANSGLYCOSYLASE F"/>
    <property type="match status" value="1"/>
</dbReference>
<dbReference type="InterPro" id="IPR001638">
    <property type="entry name" value="Solute-binding_3/MltF_N"/>
</dbReference>
<evidence type="ECO:0000313" key="5">
    <source>
        <dbReference type="Proteomes" id="UP000230750"/>
    </source>
</evidence>
<feature type="non-terminal residue" evidence="4">
    <location>
        <position position="302"/>
    </location>
</feature>
<keyword evidence="2" id="KW-1133">Transmembrane helix</keyword>
<evidence type="ECO:0000313" key="4">
    <source>
        <dbReference type="EMBL" id="PIK55311.1"/>
    </source>
</evidence>
<dbReference type="EMBL" id="MRZV01000220">
    <property type="protein sequence ID" value="PIK55311.1"/>
    <property type="molecule type" value="Genomic_DNA"/>
</dbReference>
<keyword evidence="2" id="KW-0472">Membrane</keyword>
<feature type="transmembrane region" description="Helical" evidence="2">
    <location>
        <begin position="33"/>
        <end position="54"/>
    </location>
</feature>
<keyword evidence="5" id="KW-1185">Reference proteome</keyword>
<dbReference type="PANTHER" id="PTHR35936:SF19">
    <property type="entry name" value="AMINO-ACID-BINDING PROTEIN YXEM-RELATED"/>
    <property type="match status" value="1"/>
</dbReference>
<evidence type="ECO:0000259" key="3">
    <source>
        <dbReference type="Pfam" id="PF00497"/>
    </source>
</evidence>
<dbReference type="Proteomes" id="UP000230750">
    <property type="component" value="Unassembled WGS sequence"/>
</dbReference>
<feature type="domain" description="Solute-binding protein family 3/N-terminal" evidence="3">
    <location>
        <begin position="75"/>
        <end position="294"/>
    </location>
</feature>
<accession>A0A2G8L4Y6</accession>
<keyword evidence="2" id="KW-0812">Transmembrane</keyword>
<dbReference type="SUPFAM" id="SSF53850">
    <property type="entry name" value="Periplasmic binding protein-like II"/>
    <property type="match status" value="1"/>
</dbReference>
<sequence length="302" mass="33904">MEREATMCDALNESSVSLSPERRKGQIPTALKLLIAGLLLLCFMLFILLVILAATHRSCTTEDKIWTFAVAYHDVNIAYIDNRTGAISGYNVDVINAICQLANKDCAIVWDEEINCWDSSAGKASRGGAGLFNGWYDGCAGMIPTKERNRTFSFSKSYFKGPAEMLWARKNDTVARKLPINVKNQKIGFVDGWHSDEFCLLEQTNIVGFDTELSNFSHYPSMQELVQAMMKHEIDLAFCSSHPILLSHLQPLTSSRVCATEGPAVMHRKDSRLSDWWNPALEKLIKSAQYVQICEDLTNDKH</sequence>
<evidence type="ECO:0000256" key="2">
    <source>
        <dbReference type="SAM" id="Phobius"/>
    </source>
</evidence>
<dbReference type="AlphaFoldDB" id="A0A2G8L4Y6"/>
<dbReference type="OrthoDB" id="5984008at2759"/>